<evidence type="ECO:0008006" key="3">
    <source>
        <dbReference type="Google" id="ProtNLM"/>
    </source>
</evidence>
<dbReference type="SUPFAM" id="SSF49373">
    <property type="entry name" value="Invasin/intimin cell-adhesion fragments"/>
    <property type="match status" value="1"/>
</dbReference>
<sequence length="393" mass="44839">MFHYCLQEIDKGGLKMNTQKNMWNTLLKKTGQEVKIIRENVANVVFKEYNNANASVDDKIVFADVNTLNQGAILLYNNNNYLIIQEEETINNIYTKFIVRRLDSIINIYINNKLQSIPCFIETSSQDVLYAGLAIPTGNMRLTVQNNTITKQITENMRIIKFGYAWKVIAKTAEVKGLRYIYLEKSSTTTDDLIEDEIADYYKYNVKHNYVIKTNVATVELKENNTTELIVTVIDNNTELEKPTITYKSNNIDIAKIDDNRIVTGVKEGSTTISIVFTDAEGKELKKDIDVIVTKIKSNNTYSIEGEAKLMWTTNQIYKITNRNGNLSNSKFNFKIDYQESDTNVALLEVIDDTSCKITANDKRIRGNIVLIATDVESKKEIKKDIEIVGFFG</sequence>
<dbReference type="InterPro" id="IPR008964">
    <property type="entry name" value="Invasin/intimin_cell_adhesion"/>
</dbReference>
<gene>
    <name evidence="1" type="ORF">DP131_06715</name>
</gene>
<name>A0ABY0ESF8_CLOTA</name>
<evidence type="ECO:0000313" key="2">
    <source>
        <dbReference type="Proteomes" id="UP000290273"/>
    </source>
</evidence>
<reference evidence="1 2" key="1">
    <citation type="submission" date="2018-06" db="EMBL/GenBank/DDBJ databases">
        <title>Genome conservation of Clostridium tetani.</title>
        <authorList>
            <person name="Bruggemann H."/>
            <person name="Popoff M.R."/>
        </authorList>
    </citation>
    <scope>NUCLEOTIDE SEQUENCE [LARGE SCALE GENOMIC DNA]</scope>
    <source>
        <strain evidence="1 2">63.05</strain>
    </source>
</reference>
<accession>A0ABY0ESF8</accession>
<dbReference type="Gene3D" id="2.60.40.1080">
    <property type="match status" value="1"/>
</dbReference>
<evidence type="ECO:0000313" key="1">
    <source>
        <dbReference type="EMBL" id="RXI56722.1"/>
    </source>
</evidence>
<organism evidence="1 2">
    <name type="scientific">Clostridium tetani</name>
    <dbReference type="NCBI Taxonomy" id="1513"/>
    <lineage>
        <taxon>Bacteria</taxon>
        <taxon>Bacillati</taxon>
        <taxon>Bacillota</taxon>
        <taxon>Clostridia</taxon>
        <taxon>Eubacteriales</taxon>
        <taxon>Clostridiaceae</taxon>
        <taxon>Clostridium</taxon>
    </lineage>
</organism>
<comment type="caution">
    <text evidence="1">The sequence shown here is derived from an EMBL/GenBank/DDBJ whole genome shotgun (WGS) entry which is preliminary data.</text>
</comment>
<dbReference type="EMBL" id="QMAU01000029">
    <property type="protein sequence ID" value="RXI56722.1"/>
    <property type="molecule type" value="Genomic_DNA"/>
</dbReference>
<proteinExistence type="predicted"/>
<protein>
    <recommendedName>
        <fullName evidence="3">BIG2 domain-containing protein</fullName>
    </recommendedName>
</protein>
<dbReference type="Proteomes" id="UP000290273">
    <property type="component" value="Unassembled WGS sequence"/>
</dbReference>